<dbReference type="EMBL" id="CP047897">
    <property type="protein sequence ID" value="QHL86595.1"/>
    <property type="molecule type" value="Genomic_DNA"/>
</dbReference>
<dbReference type="PROSITE" id="PS50828">
    <property type="entry name" value="SMR"/>
    <property type="match status" value="1"/>
</dbReference>
<dbReference type="Pfam" id="PF01713">
    <property type="entry name" value="Smr"/>
    <property type="match status" value="1"/>
</dbReference>
<dbReference type="Pfam" id="PF09640">
    <property type="entry name" value="DUF2027"/>
    <property type="match status" value="1"/>
</dbReference>
<evidence type="ECO:0000313" key="2">
    <source>
        <dbReference type="EMBL" id="QHL86595.1"/>
    </source>
</evidence>
<accession>A0A6P1NXK8</accession>
<dbReference type="AlphaFoldDB" id="A0A6P1NXK8"/>
<protein>
    <submittedName>
        <fullName evidence="2">DUF2027 domain-containing protein</fullName>
    </submittedName>
</protein>
<reference evidence="2 3" key="1">
    <citation type="submission" date="2020-01" db="EMBL/GenBank/DDBJ databases">
        <authorList>
            <person name="Kim M."/>
        </authorList>
    </citation>
    <scope>NUCLEOTIDE SEQUENCE [LARGE SCALE GENOMIC DNA]</scope>
    <source>
        <strain evidence="2 3">BT10</strain>
    </source>
</reference>
<dbReference type="Gene3D" id="2.60.40.1600">
    <property type="entry name" value="Smr-associated-like"/>
    <property type="match status" value="1"/>
</dbReference>
<keyword evidence="3" id="KW-1185">Reference proteome</keyword>
<dbReference type="SUPFAM" id="SSF158949">
    <property type="entry name" value="Smr-associated domain-like"/>
    <property type="match status" value="1"/>
</dbReference>
<feature type="domain" description="Smr" evidence="1">
    <location>
        <begin position="260"/>
        <end position="324"/>
    </location>
</feature>
<evidence type="ECO:0000313" key="3">
    <source>
        <dbReference type="Proteomes" id="UP000464214"/>
    </source>
</evidence>
<name>A0A6P1NXK8_9BACT</name>
<proteinExistence type="predicted"/>
<dbReference type="Gene3D" id="3.30.1370.110">
    <property type="match status" value="1"/>
</dbReference>
<dbReference type="KEGG" id="nib:GU926_03720"/>
<gene>
    <name evidence="2" type="ORF">GU926_03720</name>
</gene>
<sequence>MNIGDRVRLMHGKEQGVITRFLDNNLVEVAIDNDFTIPVMRREVVVIAAEEEKHFGNNPTPEPVVSQRPSMANLAPAQVASAAGVYIGLVHTTAELLAVHVINNSEYDLLFTYGEESGKGYCALSNDKLGPKKTKSVVHLHMNDFDKWPDLVVQYLQHKVNATTLMESVTRRLKFKASSFYKAKKTVPVLQKEGYLFQLDSKPVAVNPDEILLQMIESSSLIENAKVSAPSHEVDLHIEKLLPDADPKTMSNSEILRQQLAAFEDALERAVATNMHEIIFIHGTGNGVLKKEIQKLLSRNPHIKFYEEARKEKFGYGATKVSLK</sequence>
<dbReference type="InterPro" id="IPR002625">
    <property type="entry name" value="Smr_dom"/>
</dbReference>
<dbReference type="InterPro" id="IPR036781">
    <property type="entry name" value="Smr_assoc-like_sf"/>
</dbReference>
<evidence type="ECO:0000259" key="1">
    <source>
        <dbReference type="PROSITE" id="PS50828"/>
    </source>
</evidence>
<dbReference type="Proteomes" id="UP000464214">
    <property type="component" value="Chromosome"/>
</dbReference>
<organism evidence="2 3">
    <name type="scientific">Nibribacter ruber</name>
    <dbReference type="NCBI Taxonomy" id="2698458"/>
    <lineage>
        <taxon>Bacteria</taxon>
        <taxon>Pseudomonadati</taxon>
        <taxon>Bacteroidota</taxon>
        <taxon>Cytophagia</taxon>
        <taxon>Cytophagales</taxon>
        <taxon>Hymenobacteraceae</taxon>
        <taxon>Nibribacter</taxon>
    </lineage>
</organism>
<dbReference type="InterPro" id="IPR036063">
    <property type="entry name" value="Smr_dom_sf"/>
</dbReference>
<dbReference type="InterPro" id="IPR018598">
    <property type="entry name" value="DUF2027"/>
</dbReference>
<dbReference type="RefSeq" id="WP_160689142.1">
    <property type="nucleotide sequence ID" value="NZ_CP047897.1"/>
</dbReference>